<evidence type="ECO:0000313" key="1">
    <source>
        <dbReference type="EMBL" id="OJG33749.1"/>
    </source>
</evidence>
<dbReference type="STRING" id="319970.RV00_GL001003"/>
<accession>A0A1L8SNT0</accession>
<protein>
    <submittedName>
        <fullName evidence="1">Uncharacterized protein</fullName>
    </submittedName>
</protein>
<proteinExistence type="predicted"/>
<sequence length="135" mass="15146">MAQPYVNEKYYKEEYEGTEVESEKFPRFSKRSTELIDALTEYQIPKIGLDKFSENVQELIKKACCAQIEYYQVEGIEVDITGTPKSTLSYSIGDYSYSASGGASSRQGNRAAPSCLMFLEGTGLLRKRSVRIGVI</sequence>
<dbReference type="AlphaFoldDB" id="A0A1L8SNT0"/>
<gene>
    <name evidence="1" type="ORF">RV00_GL001003</name>
</gene>
<name>A0A1L8SNT0_9ENTE</name>
<evidence type="ECO:0000313" key="2">
    <source>
        <dbReference type="Proteomes" id="UP000183700"/>
    </source>
</evidence>
<keyword evidence="2" id="KW-1185">Reference proteome</keyword>
<dbReference type="Proteomes" id="UP000183700">
    <property type="component" value="Unassembled WGS sequence"/>
</dbReference>
<organism evidence="1 2">
    <name type="scientific">Enterococcus devriesei</name>
    <dbReference type="NCBI Taxonomy" id="319970"/>
    <lineage>
        <taxon>Bacteria</taxon>
        <taxon>Bacillati</taxon>
        <taxon>Bacillota</taxon>
        <taxon>Bacilli</taxon>
        <taxon>Lactobacillales</taxon>
        <taxon>Enterococcaceae</taxon>
        <taxon>Enterococcus</taxon>
    </lineage>
</organism>
<dbReference type="RefSeq" id="WP_071863344.1">
    <property type="nucleotide sequence ID" value="NZ_JBHLVS010000005.1"/>
</dbReference>
<comment type="caution">
    <text evidence="1">The sequence shown here is derived from an EMBL/GenBank/DDBJ whole genome shotgun (WGS) entry which is preliminary data.</text>
</comment>
<dbReference type="EMBL" id="JXKM01000017">
    <property type="protein sequence ID" value="OJG33749.1"/>
    <property type="molecule type" value="Genomic_DNA"/>
</dbReference>
<reference evidence="1 2" key="1">
    <citation type="submission" date="2014-12" db="EMBL/GenBank/DDBJ databases">
        <title>Draft genome sequences of 29 type strains of Enterococci.</title>
        <authorList>
            <person name="Zhong Z."/>
            <person name="Sun Z."/>
            <person name="Liu W."/>
            <person name="Zhang W."/>
            <person name="Zhang H."/>
        </authorList>
    </citation>
    <scope>NUCLEOTIDE SEQUENCE [LARGE SCALE GENOMIC DNA]</scope>
    <source>
        <strain evidence="1 2">DSM 22802</strain>
    </source>
</reference>
<dbReference type="OrthoDB" id="2048198at2"/>